<evidence type="ECO:0000256" key="1">
    <source>
        <dbReference type="SAM" id="MobiDB-lite"/>
    </source>
</evidence>
<feature type="compositionally biased region" description="Basic residues" evidence="1">
    <location>
        <begin position="18"/>
        <end position="28"/>
    </location>
</feature>
<feature type="non-terminal residue" evidence="2">
    <location>
        <position position="41"/>
    </location>
</feature>
<sequence length="41" mass="4882">YGSHLDVVEDSAPELHVISKKRKSRKQHQAQQVKNRYKYTK</sequence>
<keyword evidence="3" id="KW-1185">Reference proteome</keyword>
<feature type="non-terminal residue" evidence="2">
    <location>
        <position position="1"/>
    </location>
</feature>
<evidence type="ECO:0000313" key="2">
    <source>
        <dbReference type="EMBL" id="KFM62033.1"/>
    </source>
</evidence>
<protein>
    <submittedName>
        <fullName evidence="2">Uncharacterized protein</fullName>
    </submittedName>
</protein>
<dbReference type="Proteomes" id="UP000054359">
    <property type="component" value="Unassembled WGS sequence"/>
</dbReference>
<evidence type="ECO:0000313" key="3">
    <source>
        <dbReference type="Proteomes" id="UP000054359"/>
    </source>
</evidence>
<name>A0A087TA94_STEMI</name>
<gene>
    <name evidence="2" type="ORF">X975_04376</name>
</gene>
<reference evidence="2 3" key="1">
    <citation type="submission" date="2013-11" db="EMBL/GenBank/DDBJ databases">
        <title>Genome sequencing of Stegodyphus mimosarum.</title>
        <authorList>
            <person name="Bechsgaard J."/>
        </authorList>
    </citation>
    <scope>NUCLEOTIDE SEQUENCE [LARGE SCALE GENOMIC DNA]</scope>
</reference>
<dbReference type="AlphaFoldDB" id="A0A087TA94"/>
<dbReference type="EMBL" id="KK114258">
    <property type="protein sequence ID" value="KFM62033.1"/>
    <property type="molecule type" value="Genomic_DNA"/>
</dbReference>
<feature type="region of interest" description="Disordered" evidence="1">
    <location>
        <begin position="16"/>
        <end position="41"/>
    </location>
</feature>
<proteinExistence type="predicted"/>
<organism evidence="2 3">
    <name type="scientific">Stegodyphus mimosarum</name>
    <name type="common">African social velvet spider</name>
    <dbReference type="NCBI Taxonomy" id="407821"/>
    <lineage>
        <taxon>Eukaryota</taxon>
        <taxon>Metazoa</taxon>
        <taxon>Ecdysozoa</taxon>
        <taxon>Arthropoda</taxon>
        <taxon>Chelicerata</taxon>
        <taxon>Arachnida</taxon>
        <taxon>Araneae</taxon>
        <taxon>Araneomorphae</taxon>
        <taxon>Entelegynae</taxon>
        <taxon>Eresoidea</taxon>
        <taxon>Eresidae</taxon>
        <taxon>Stegodyphus</taxon>
    </lineage>
</organism>
<accession>A0A087TA94</accession>